<feature type="transmembrane region" description="Helical" evidence="7">
    <location>
        <begin position="306"/>
        <end position="328"/>
    </location>
</feature>
<dbReference type="AlphaFoldDB" id="A0A5B9QJE0"/>
<evidence type="ECO:0000313" key="10">
    <source>
        <dbReference type="Proteomes" id="UP000325286"/>
    </source>
</evidence>
<feature type="transmembrane region" description="Helical" evidence="7">
    <location>
        <begin position="228"/>
        <end position="250"/>
    </location>
</feature>
<feature type="region of interest" description="Disordered" evidence="6">
    <location>
        <begin position="173"/>
        <end position="216"/>
    </location>
</feature>
<keyword evidence="10" id="KW-1185">Reference proteome</keyword>
<feature type="compositionally biased region" description="Low complexity" evidence="6">
    <location>
        <begin position="192"/>
        <end position="208"/>
    </location>
</feature>
<evidence type="ECO:0000256" key="7">
    <source>
        <dbReference type="SAM" id="Phobius"/>
    </source>
</evidence>
<protein>
    <submittedName>
        <fullName evidence="9">ABC-2 family transporter protein</fullName>
    </submittedName>
</protein>
<name>A0A5B9QJE0_9BACT</name>
<evidence type="ECO:0000256" key="6">
    <source>
        <dbReference type="SAM" id="MobiDB-lite"/>
    </source>
</evidence>
<evidence type="ECO:0000256" key="5">
    <source>
        <dbReference type="ARBA" id="ARBA00023136"/>
    </source>
</evidence>
<reference evidence="9 10" key="1">
    <citation type="submission" date="2019-08" db="EMBL/GenBank/DDBJ databases">
        <title>Deep-cultivation of Planctomycetes and their phenomic and genomic characterization uncovers novel biology.</title>
        <authorList>
            <person name="Wiegand S."/>
            <person name="Jogler M."/>
            <person name="Boedeker C."/>
            <person name="Pinto D."/>
            <person name="Vollmers J."/>
            <person name="Rivas-Marin E."/>
            <person name="Kohn T."/>
            <person name="Peeters S.H."/>
            <person name="Heuer A."/>
            <person name="Rast P."/>
            <person name="Oberbeckmann S."/>
            <person name="Bunk B."/>
            <person name="Jeske O."/>
            <person name="Meyerdierks A."/>
            <person name="Storesund J.E."/>
            <person name="Kallscheuer N."/>
            <person name="Luecker S."/>
            <person name="Lage O.M."/>
            <person name="Pohl T."/>
            <person name="Merkel B.J."/>
            <person name="Hornburger P."/>
            <person name="Mueller R.-W."/>
            <person name="Bruemmer F."/>
            <person name="Labrenz M."/>
            <person name="Spormann A.M."/>
            <person name="Op den Camp H."/>
            <person name="Overmann J."/>
            <person name="Amann R."/>
            <person name="Jetten M.S.M."/>
            <person name="Mascher T."/>
            <person name="Medema M.H."/>
            <person name="Devos D.P."/>
            <person name="Kaster A.-K."/>
            <person name="Ovreas L."/>
            <person name="Rohde M."/>
            <person name="Galperin M.Y."/>
            <person name="Jogler C."/>
        </authorList>
    </citation>
    <scope>NUCLEOTIDE SEQUENCE [LARGE SCALE GENOMIC DNA]</scope>
    <source>
        <strain evidence="9 10">UC8</strain>
    </source>
</reference>
<evidence type="ECO:0000256" key="3">
    <source>
        <dbReference type="ARBA" id="ARBA00022692"/>
    </source>
</evidence>
<feature type="compositionally biased region" description="Pro residues" evidence="6">
    <location>
        <begin position="182"/>
        <end position="191"/>
    </location>
</feature>
<accession>A0A5B9QJE0</accession>
<dbReference type="PANTHER" id="PTHR30294:SF38">
    <property type="entry name" value="TRANSPORT PERMEASE PROTEIN"/>
    <property type="match status" value="1"/>
</dbReference>
<feature type="transmembrane region" description="Helical" evidence="7">
    <location>
        <begin position="20"/>
        <end position="42"/>
    </location>
</feature>
<dbReference type="OrthoDB" id="3078158at2"/>
<feature type="domain" description="ABC-2 type transporter transmembrane" evidence="8">
    <location>
        <begin position="20"/>
        <end position="412"/>
    </location>
</feature>
<dbReference type="KEGG" id="rul:UC8_09850"/>
<dbReference type="GO" id="GO:0005886">
    <property type="term" value="C:plasma membrane"/>
    <property type="evidence" value="ECO:0007669"/>
    <property type="project" value="UniProtKB-SubCell"/>
</dbReference>
<sequence>MIWTVIQINLRRLLHSRVELLLTFVVPLAFFSIFALIFGSGVGADSAARIKVLAVDLAETPVSDAVLRQLRQSPGLQFMTLASDSDATAPPLRRAGFVVDEAAARNGVRRGQVSVAIVLEPSREPRGGLAESHTQASGGVLSVRLLADSSDAIAGQLVSAVVRQTLAVANGRSAATAHRPAPLHPPPPELASPPESVSPPVSASPPESDTVTIEDVLGGDDTKPVVSMYAAGIAVMFLLFGATGGGGVLLEEQENRTLDRLFATQLTMDQLLLGKWTYLMGLGVLQTTLMFLWGQAVFGVDLLGHWQGFLAITLVTSAAAASFGLLLATLCRTRNQLNGLSVIVVLTMSALGGSMVPRYLMSENLQRAGLWTFNAWALDGYNKVFWRDLPLAELWPQLAVLMLSGFAFLMAARSLAVRWETA</sequence>
<keyword evidence="3 7" id="KW-0812">Transmembrane</keyword>
<organism evidence="9 10">
    <name type="scientific">Roseimaritima ulvae</name>
    <dbReference type="NCBI Taxonomy" id="980254"/>
    <lineage>
        <taxon>Bacteria</taxon>
        <taxon>Pseudomonadati</taxon>
        <taxon>Planctomycetota</taxon>
        <taxon>Planctomycetia</taxon>
        <taxon>Pirellulales</taxon>
        <taxon>Pirellulaceae</taxon>
        <taxon>Roseimaritima</taxon>
    </lineage>
</organism>
<evidence type="ECO:0000259" key="8">
    <source>
        <dbReference type="Pfam" id="PF12698"/>
    </source>
</evidence>
<keyword evidence="5 7" id="KW-0472">Membrane</keyword>
<feature type="transmembrane region" description="Helical" evidence="7">
    <location>
        <begin position="271"/>
        <end position="294"/>
    </location>
</feature>
<dbReference type="GO" id="GO:0140359">
    <property type="term" value="F:ABC-type transporter activity"/>
    <property type="evidence" value="ECO:0007669"/>
    <property type="project" value="InterPro"/>
</dbReference>
<dbReference type="RefSeq" id="WP_068142286.1">
    <property type="nucleotide sequence ID" value="NZ_CP042914.1"/>
</dbReference>
<comment type="subcellular location">
    <subcellularLocation>
        <location evidence="1">Cell membrane</location>
        <topology evidence="1">Multi-pass membrane protein</topology>
    </subcellularLocation>
</comment>
<dbReference type="Pfam" id="PF12698">
    <property type="entry name" value="ABC2_membrane_3"/>
    <property type="match status" value="1"/>
</dbReference>
<evidence type="ECO:0000256" key="1">
    <source>
        <dbReference type="ARBA" id="ARBA00004651"/>
    </source>
</evidence>
<proteinExistence type="predicted"/>
<feature type="transmembrane region" description="Helical" evidence="7">
    <location>
        <begin position="394"/>
        <end position="412"/>
    </location>
</feature>
<dbReference type="InterPro" id="IPR051449">
    <property type="entry name" value="ABC-2_transporter_component"/>
</dbReference>
<dbReference type="PANTHER" id="PTHR30294">
    <property type="entry name" value="MEMBRANE COMPONENT OF ABC TRANSPORTER YHHJ-RELATED"/>
    <property type="match status" value="1"/>
</dbReference>
<evidence type="ECO:0000256" key="4">
    <source>
        <dbReference type="ARBA" id="ARBA00022989"/>
    </source>
</evidence>
<dbReference type="EMBL" id="CP042914">
    <property type="protein sequence ID" value="QEG39024.1"/>
    <property type="molecule type" value="Genomic_DNA"/>
</dbReference>
<feature type="transmembrane region" description="Helical" evidence="7">
    <location>
        <begin position="340"/>
        <end position="360"/>
    </location>
</feature>
<keyword evidence="4 7" id="KW-1133">Transmembrane helix</keyword>
<dbReference type="Proteomes" id="UP000325286">
    <property type="component" value="Chromosome"/>
</dbReference>
<evidence type="ECO:0000256" key="2">
    <source>
        <dbReference type="ARBA" id="ARBA00022475"/>
    </source>
</evidence>
<gene>
    <name evidence="9" type="ORF">UC8_09850</name>
</gene>
<evidence type="ECO:0000313" key="9">
    <source>
        <dbReference type="EMBL" id="QEG39024.1"/>
    </source>
</evidence>
<keyword evidence="2" id="KW-1003">Cell membrane</keyword>
<dbReference type="InterPro" id="IPR013525">
    <property type="entry name" value="ABC2_TM"/>
</dbReference>